<dbReference type="Pfam" id="PF00512">
    <property type="entry name" value="HisKA"/>
    <property type="match status" value="1"/>
</dbReference>
<dbReference type="SUPFAM" id="SSF55874">
    <property type="entry name" value="ATPase domain of HSP90 chaperone/DNA topoisomerase II/histidine kinase"/>
    <property type="match status" value="1"/>
</dbReference>
<dbReference type="InterPro" id="IPR005467">
    <property type="entry name" value="His_kinase_dom"/>
</dbReference>
<dbReference type="Gene3D" id="1.10.287.130">
    <property type="match status" value="1"/>
</dbReference>
<dbReference type="InterPro" id="IPR003660">
    <property type="entry name" value="HAMP_dom"/>
</dbReference>
<dbReference type="InterPro" id="IPR050736">
    <property type="entry name" value="Sensor_HK_Regulatory"/>
</dbReference>
<keyword evidence="9" id="KW-1133">Transmembrane helix</keyword>
<evidence type="ECO:0000256" key="1">
    <source>
        <dbReference type="ARBA" id="ARBA00000085"/>
    </source>
</evidence>
<dbReference type="InterPro" id="IPR036097">
    <property type="entry name" value="HisK_dim/P_sf"/>
</dbReference>
<keyword evidence="7" id="KW-0902">Two-component regulatory system</keyword>
<dbReference type="CDD" id="cd00082">
    <property type="entry name" value="HisKA"/>
    <property type="match status" value="1"/>
</dbReference>
<evidence type="ECO:0000259" key="11">
    <source>
        <dbReference type="PROSITE" id="PS50885"/>
    </source>
</evidence>
<feature type="transmembrane region" description="Helical" evidence="9">
    <location>
        <begin position="119"/>
        <end position="139"/>
    </location>
</feature>
<comment type="caution">
    <text evidence="12">The sequence shown here is derived from an EMBL/GenBank/DDBJ whole genome shotgun (WGS) entry which is preliminary data.</text>
</comment>
<evidence type="ECO:0000259" key="10">
    <source>
        <dbReference type="PROSITE" id="PS50109"/>
    </source>
</evidence>
<dbReference type="InterPro" id="IPR003594">
    <property type="entry name" value="HATPase_dom"/>
</dbReference>
<evidence type="ECO:0000256" key="8">
    <source>
        <dbReference type="SAM" id="Coils"/>
    </source>
</evidence>
<evidence type="ECO:0000256" key="9">
    <source>
        <dbReference type="SAM" id="Phobius"/>
    </source>
</evidence>
<name>D6TSB3_KTERA</name>
<evidence type="ECO:0000256" key="5">
    <source>
        <dbReference type="ARBA" id="ARBA00022679"/>
    </source>
</evidence>
<dbReference type="SMART" id="SM00388">
    <property type="entry name" value="HisKA"/>
    <property type="match status" value="1"/>
</dbReference>
<dbReference type="PANTHER" id="PTHR43711">
    <property type="entry name" value="TWO-COMPONENT HISTIDINE KINASE"/>
    <property type="match status" value="1"/>
</dbReference>
<dbReference type="InterPro" id="IPR036890">
    <property type="entry name" value="HATPase_C_sf"/>
</dbReference>
<dbReference type="SUPFAM" id="SSF47384">
    <property type="entry name" value="Homodimeric domain of signal transducing histidine kinase"/>
    <property type="match status" value="1"/>
</dbReference>
<keyword evidence="13" id="KW-1185">Reference proteome</keyword>
<dbReference type="Gene3D" id="6.10.340.10">
    <property type="match status" value="1"/>
</dbReference>
<keyword evidence="5" id="KW-0808">Transferase</keyword>
<dbReference type="eggNOG" id="COG2205">
    <property type="taxonomic scope" value="Bacteria"/>
</dbReference>
<feature type="transmembrane region" description="Helical" evidence="9">
    <location>
        <begin position="79"/>
        <end position="99"/>
    </location>
</feature>
<proteinExistence type="predicted"/>
<dbReference type="AlphaFoldDB" id="D6TSB3"/>
<evidence type="ECO:0000313" key="13">
    <source>
        <dbReference type="Proteomes" id="UP000004508"/>
    </source>
</evidence>
<dbReference type="PROSITE" id="PS50109">
    <property type="entry name" value="HIS_KIN"/>
    <property type="match status" value="1"/>
</dbReference>
<dbReference type="InterPro" id="IPR003661">
    <property type="entry name" value="HisK_dim/P_dom"/>
</dbReference>
<keyword evidence="6 12" id="KW-0418">Kinase</keyword>
<reference evidence="12 13" key="1">
    <citation type="journal article" date="2011" name="Stand. Genomic Sci.">
        <title>Non-contiguous finished genome sequence and contextual data of the filamentous soil bacterium Ktedonobacter racemifer type strain (SOSP1-21).</title>
        <authorList>
            <person name="Chang Y.J."/>
            <person name="Land M."/>
            <person name="Hauser L."/>
            <person name="Chertkov O."/>
            <person name="Del Rio T.G."/>
            <person name="Nolan M."/>
            <person name="Copeland A."/>
            <person name="Tice H."/>
            <person name="Cheng J.F."/>
            <person name="Lucas S."/>
            <person name="Han C."/>
            <person name="Goodwin L."/>
            <person name="Pitluck S."/>
            <person name="Ivanova N."/>
            <person name="Ovchinikova G."/>
            <person name="Pati A."/>
            <person name="Chen A."/>
            <person name="Palaniappan K."/>
            <person name="Mavromatis K."/>
            <person name="Liolios K."/>
            <person name="Brettin T."/>
            <person name="Fiebig A."/>
            <person name="Rohde M."/>
            <person name="Abt B."/>
            <person name="Goker M."/>
            <person name="Detter J.C."/>
            <person name="Woyke T."/>
            <person name="Bristow J."/>
            <person name="Eisen J.A."/>
            <person name="Markowitz V."/>
            <person name="Hugenholtz P."/>
            <person name="Kyrpides N.C."/>
            <person name="Klenk H.P."/>
            <person name="Lapidus A."/>
        </authorList>
    </citation>
    <scope>NUCLEOTIDE SEQUENCE [LARGE SCALE GENOMIC DNA]</scope>
    <source>
        <strain evidence="13">DSM 44963</strain>
    </source>
</reference>
<keyword evidence="9" id="KW-0472">Membrane</keyword>
<feature type="domain" description="HAMP" evidence="11">
    <location>
        <begin position="221"/>
        <end position="273"/>
    </location>
</feature>
<evidence type="ECO:0000256" key="7">
    <source>
        <dbReference type="ARBA" id="ARBA00023012"/>
    </source>
</evidence>
<feature type="coiled-coil region" evidence="8">
    <location>
        <begin position="265"/>
        <end position="302"/>
    </location>
</feature>
<dbReference type="SMART" id="SM00387">
    <property type="entry name" value="HATPase_c"/>
    <property type="match status" value="1"/>
</dbReference>
<evidence type="ECO:0000313" key="12">
    <source>
        <dbReference type="EMBL" id="EFH83314.1"/>
    </source>
</evidence>
<feature type="transmembrane region" description="Helical" evidence="9">
    <location>
        <begin position="21"/>
        <end position="43"/>
    </location>
</feature>
<keyword evidence="4" id="KW-0597">Phosphoprotein</keyword>
<evidence type="ECO:0000256" key="6">
    <source>
        <dbReference type="ARBA" id="ARBA00022777"/>
    </source>
</evidence>
<dbReference type="Proteomes" id="UP000004508">
    <property type="component" value="Unassembled WGS sequence"/>
</dbReference>
<feature type="domain" description="Histidine kinase" evidence="10">
    <location>
        <begin position="302"/>
        <end position="522"/>
    </location>
</feature>
<dbReference type="PRINTS" id="PR00344">
    <property type="entry name" value="BCTRLSENSOR"/>
</dbReference>
<dbReference type="GO" id="GO:0000155">
    <property type="term" value="F:phosphorelay sensor kinase activity"/>
    <property type="evidence" value="ECO:0007669"/>
    <property type="project" value="InterPro"/>
</dbReference>
<dbReference type="GO" id="GO:0016020">
    <property type="term" value="C:membrane"/>
    <property type="evidence" value="ECO:0007669"/>
    <property type="project" value="UniProtKB-SubCell"/>
</dbReference>
<dbReference type="Pfam" id="PF02518">
    <property type="entry name" value="HATPase_c"/>
    <property type="match status" value="1"/>
</dbReference>
<gene>
    <name evidence="12" type="ORF">Krac_4262</name>
</gene>
<evidence type="ECO:0000256" key="4">
    <source>
        <dbReference type="ARBA" id="ARBA00022553"/>
    </source>
</evidence>
<comment type="catalytic activity">
    <reaction evidence="1">
        <text>ATP + protein L-histidine = ADP + protein N-phospho-L-histidine.</text>
        <dbReference type="EC" id="2.7.13.3"/>
    </reaction>
</comment>
<accession>D6TSB3</accession>
<dbReference type="SMART" id="SM00304">
    <property type="entry name" value="HAMP"/>
    <property type="match status" value="1"/>
</dbReference>
<evidence type="ECO:0000256" key="3">
    <source>
        <dbReference type="ARBA" id="ARBA00012438"/>
    </source>
</evidence>
<protein>
    <recommendedName>
        <fullName evidence="3">histidine kinase</fullName>
        <ecNumber evidence="3">2.7.13.3</ecNumber>
    </recommendedName>
</protein>
<keyword evidence="8" id="KW-0175">Coiled coil</keyword>
<dbReference type="PROSITE" id="PS50885">
    <property type="entry name" value="HAMP"/>
    <property type="match status" value="1"/>
</dbReference>
<feature type="transmembrane region" description="Helical" evidence="9">
    <location>
        <begin position="189"/>
        <end position="220"/>
    </location>
</feature>
<organism evidence="12 13">
    <name type="scientific">Ktedonobacter racemifer DSM 44963</name>
    <dbReference type="NCBI Taxonomy" id="485913"/>
    <lineage>
        <taxon>Bacteria</taxon>
        <taxon>Bacillati</taxon>
        <taxon>Chloroflexota</taxon>
        <taxon>Ktedonobacteria</taxon>
        <taxon>Ktedonobacterales</taxon>
        <taxon>Ktedonobacteraceae</taxon>
        <taxon>Ktedonobacter</taxon>
    </lineage>
</organism>
<dbReference type="PANTHER" id="PTHR43711:SF1">
    <property type="entry name" value="HISTIDINE KINASE 1"/>
    <property type="match status" value="1"/>
</dbReference>
<dbReference type="CDD" id="cd00075">
    <property type="entry name" value="HATPase"/>
    <property type="match status" value="1"/>
</dbReference>
<dbReference type="Pfam" id="PF00672">
    <property type="entry name" value="HAMP"/>
    <property type="match status" value="1"/>
</dbReference>
<sequence>MTSLWRSQRAALWAERYWRAMLEMLLLAGCVWAGLVVLTVLVAPSVLRSLFLFIVGPLCMFLYGLRFPLFKQRHWGRMLVEAGSGILWSLVFGGITWSLDLLPGGGLAPATHWKFTAEQAVGIASVCNLCAFVVTRGGMRLWLNWNQLRRRRLLWAFTHAHLSGALFFIAIFIIAGILWASIVTADLSLVILIVLGMALLGGCVLLLMLPLSIIIAYVIVRRTKPRLKALAIATGAFRQGNYAMRIQVEGEDEVAQLQSDFNAMAETLEETMDDLRRVVVELQQERDTVTNLLQERRQLMANVSHELRTPIATLRSYLEITLGHWQEQPMPALQRNLQVMEEEILHLQTQVDDLFTLSREEVERLTLRQESIDIFSLASRIVEARASLVRQTNHIEMIVELAPELPSVMGDAMRLEQAFHNLIHNALRHTPPGGMIAVAGYQEREWVVLQVKDTGEGIAAEDIPHIWERFYQATHTGSHTRGGAGLGLALCKEWIEAMGGEISVESRLGEGSCFSMRLRVATPVVD</sequence>
<dbReference type="InterPro" id="IPR004358">
    <property type="entry name" value="Sig_transdc_His_kin-like_C"/>
</dbReference>
<keyword evidence="9" id="KW-0812">Transmembrane</keyword>
<dbReference type="EC" id="2.7.13.3" evidence="3"/>
<evidence type="ECO:0000256" key="2">
    <source>
        <dbReference type="ARBA" id="ARBA00004370"/>
    </source>
</evidence>
<feature type="transmembrane region" description="Helical" evidence="9">
    <location>
        <begin position="160"/>
        <end position="183"/>
    </location>
</feature>
<dbReference type="Gene3D" id="3.30.565.10">
    <property type="entry name" value="Histidine kinase-like ATPase, C-terminal domain"/>
    <property type="match status" value="1"/>
</dbReference>
<comment type="subcellular location">
    <subcellularLocation>
        <location evidence="2">Membrane</location>
    </subcellularLocation>
</comment>
<dbReference type="InParanoid" id="D6TSB3"/>
<dbReference type="EMBL" id="ADVG01000003">
    <property type="protein sequence ID" value="EFH83314.1"/>
    <property type="molecule type" value="Genomic_DNA"/>
</dbReference>
<dbReference type="FunFam" id="3.30.565.10:FF:000006">
    <property type="entry name" value="Sensor histidine kinase WalK"/>
    <property type="match status" value="1"/>
</dbReference>
<feature type="transmembrane region" description="Helical" evidence="9">
    <location>
        <begin position="49"/>
        <end position="67"/>
    </location>
</feature>
<dbReference type="CDD" id="cd06225">
    <property type="entry name" value="HAMP"/>
    <property type="match status" value="1"/>
</dbReference>
<dbReference type="STRING" id="485913.Krac_4262"/>
<dbReference type="SUPFAM" id="SSF158472">
    <property type="entry name" value="HAMP domain-like"/>
    <property type="match status" value="1"/>
</dbReference>